<gene>
    <name evidence="6" type="ORF">DSOUD_1352</name>
</gene>
<name>A0A0M4DH92_9BACT</name>
<evidence type="ECO:0000256" key="1">
    <source>
        <dbReference type="ARBA" id="ARBA00004141"/>
    </source>
</evidence>
<protein>
    <submittedName>
        <fullName evidence="6">Energy-coupling factor transporter transmembrane protein EcfT</fullName>
    </submittedName>
</protein>
<accession>A0A0M4DH92</accession>
<feature type="transmembrane region" description="Helical" evidence="5">
    <location>
        <begin position="64"/>
        <end position="87"/>
    </location>
</feature>
<reference evidence="6 7" key="1">
    <citation type="submission" date="2015-07" db="EMBL/GenBank/DDBJ databases">
        <title>Isolation and Genomic Characterization of a Novel Halophilic Metal-Reducing Deltaproteobacterium from the Deep Subsurface.</title>
        <authorList>
            <person name="Badalamenti J.P."/>
            <person name="Summers Z.M."/>
            <person name="Gralnick J.A."/>
            <person name="Bond D.R."/>
        </authorList>
    </citation>
    <scope>NUCLEOTIDE SEQUENCE [LARGE SCALE GENOMIC DNA]</scope>
    <source>
        <strain evidence="6 7">WTL</strain>
    </source>
</reference>
<evidence type="ECO:0000256" key="3">
    <source>
        <dbReference type="ARBA" id="ARBA00022989"/>
    </source>
</evidence>
<dbReference type="GO" id="GO:0005886">
    <property type="term" value="C:plasma membrane"/>
    <property type="evidence" value="ECO:0007669"/>
    <property type="project" value="TreeGrafter"/>
</dbReference>
<dbReference type="RefSeq" id="WP_198300376.1">
    <property type="nucleotide sequence ID" value="NZ_CP010802.1"/>
</dbReference>
<dbReference type="CDD" id="cd16914">
    <property type="entry name" value="EcfT"/>
    <property type="match status" value="1"/>
</dbReference>
<evidence type="ECO:0000313" key="7">
    <source>
        <dbReference type="Proteomes" id="UP000057158"/>
    </source>
</evidence>
<proteinExistence type="predicted"/>
<dbReference type="AlphaFoldDB" id="A0A0M4DH92"/>
<dbReference type="PATRIC" id="fig|1603606.3.peg.1475"/>
<organism evidence="6 7">
    <name type="scientific">Desulfuromonas soudanensis</name>
    <dbReference type="NCBI Taxonomy" id="1603606"/>
    <lineage>
        <taxon>Bacteria</taxon>
        <taxon>Pseudomonadati</taxon>
        <taxon>Thermodesulfobacteriota</taxon>
        <taxon>Desulfuromonadia</taxon>
        <taxon>Desulfuromonadales</taxon>
        <taxon>Desulfuromonadaceae</taxon>
        <taxon>Desulfuromonas</taxon>
    </lineage>
</organism>
<evidence type="ECO:0000313" key="6">
    <source>
        <dbReference type="EMBL" id="ALC16132.1"/>
    </source>
</evidence>
<keyword evidence="4 5" id="KW-0472">Membrane</keyword>
<keyword evidence="7" id="KW-1185">Reference proteome</keyword>
<dbReference type="PANTHER" id="PTHR33514">
    <property type="entry name" value="PROTEIN ABCI12, CHLOROPLASTIC"/>
    <property type="match status" value="1"/>
</dbReference>
<dbReference type="InterPro" id="IPR003339">
    <property type="entry name" value="ABC/ECF_trnsptr_transmembrane"/>
</dbReference>
<dbReference type="PANTHER" id="PTHR33514:SF13">
    <property type="entry name" value="PROTEIN ABCI12, CHLOROPLASTIC"/>
    <property type="match status" value="1"/>
</dbReference>
<comment type="subcellular location">
    <subcellularLocation>
        <location evidence="1">Membrane</location>
        <topology evidence="1">Multi-pass membrane protein</topology>
    </subcellularLocation>
</comment>
<sequence length="252" mass="27639">MAGNSPLHRLDPRLKLVGLPLLVIAAFSGGPQRLLLLAPLVLTLMLLSRIEWRLWWRGIRVMRTLFLFTLALHLFFSPGRTLLGVAWLSLDGLLLGLLVCSRLLLAILLSSLLTLTTSPLELTWALSLLLAPLKRLGLAVQEWTQLLLVILHFIPVLREEAMALAVRRRGEGSGQEGKGLIEGARFLAGMVSPLVLRLVERADDLAHAAVRGEPLVPEQGLFEFGVHRPLKGGDILILFCGTLGVALLFLVT</sequence>
<dbReference type="KEGG" id="des:DSOUD_1352"/>
<dbReference type="STRING" id="1603606.DSOUD_1352"/>
<dbReference type="EMBL" id="CP010802">
    <property type="protein sequence ID" value="ALC16132.1"/>
    <property type="molecule type" value="Genomic_DNA"/>
</dbReference>
<keyword evidence="3 5" id="KW-1133">Transmembrane helix</keyword>
<feature type="transmembrane region" description="Helical" evidence="5">
    <location>
        <begin position="235"/>
        <end position="251"/>
    </location>
</feature>
<keyword evidence="2 5" id="KW-0812">Transmembrane</keyword>
<evidence type="ECO:0000256" key="2">
    <source>
        <dbReference type="ARBA" id="ARBA00022692"/>
    </source>
</evidence>
<dbReference type="Pfam" id="PF02361">
    <property type="entry name" value="CbiQ"/>
    <property type="match status" value="1"/>
</dbReference>
<dbReference type="Proteomes" id="UP000057158">
    <property type="component" value="Chromosome"/>
</dbReference>
<evidence type="ECO:0000256" key="5">
    <source>
        <dbReference type="SAM" id="Phobius"/>
    </source>
</evidence>
<evidence type="ECO:0000256" key="4">
    <source>
        <dbReference type="ARBA" id="ARBA00023136"/>
    </source>
</evidence>